<accession>A0A222VK91</accession>
<dbReference type="RefSeq" id="WP_170140311.1">
    <property type="nucleotide sequence ID" value="NZ_CP016353.1"/>
</dbReference>
<reference evidence="5 6" key="1">
    <citation type="submission" date="2016-10" db="EMBL/GenBank/DDBJ databases">
        <authorList>
            <person name="de Groot N.N."/>
        </authorList>
    </citation>
    <scope>NUCLEOTIDE SEQUENCE [LARGE SCALE GENOMIC DNA]</scope>
    <source>
        <strain evidence="5 6">CGMCC 4.5506</strain>
    </source>
</reference>
<dbReference type="PROSITE" id="PS50977">
    <property type="entry name" value="HTH_TETR_2"/>
    <property type="match status" value="1"/>
</dbReference>
<evidence type="ECO:0000256" key="2">
    <source>
        <dbReference type="ARBA" id="ARBA00023125"/>
    </source>
</evidence>
<dbReference type="GO" id="GO:0045892">
    <property type="term" value="P:negative regulation of DNA-templated transcription"/>
    <property type="evidence" value="ECO:0007669"/>
    <property type="project" value="UniProtKB-ARBA"/>
</dbReference>
<dbReference type="FunFam" id="1.10.10.60:FF:000141">
    <property type="entry name" value="TetR family transcriptional regulator"/>
    <property type="match status" value="1"/>
</dbReference>
<proteinExistence type="predicted"/>
<dbReference type="STRING" id="530584.SAMN05421630_11441"/>
<dbReference type="InterPro" id="IPR050109">
    <property type="entry name" value="HTH-type_TetR-like_transc_reg"/>
</dbReference>
<evidence type="ECO:0000256" key="1">
    <source>
        <dbReference type="ARBA" id="ARBA00023015"/>
    </source>
</evidence>
<dbReference type="SUPFAM" id="SSF46689">
    <property type="entry name" value="Homeodomain-like"/>
    <property type="match status" value="1"/>
</dbReference>
<dbReference type="AlphaFoldDB" id="A0A222VK91"/>
<dbReference type="EMBL" id="FMZE01000014">
    <property type="protein sequence ID" value="SDD89723.1"/>
    <property type="molecule type" value="Genomic_DNA"/>
</dbReference>
<dbReference type="InterPro" id="IPR009057">
    <property type="entry name" value="Homeodomain-like_sf"/>
</dbReference>
<dbReference type="GO" id="GO:0000976">
    <property type="term" value="F:transcription cis-regulatory region binding"/>
    <property type="evidence" value="ECO:0007669"/>
    <property type="project" value="TreeGrafter"/>
</dbReference>
<keyword evidence="3" id="KW-0804">Transcription</keyword>
<dbReference type="InterPro" id="IPR036271">
    <property type="entry name" value="Tet_transcr_reg_TetR-rel_C_sf"/>
</dbReference>
<dbReference type="GO" id="GO:0003700">
    <property type="term" value="F:DNA-binding transcription factor activity"/>
    <property type="evidence" value="ECO:0007669"/>
    <property type="project" value="TreeGrafter"/>
</dbReference>
<dbReference type="PANTHER" id="PTHR30055:SF160">
    <property type="entry name" value="TRANSCRIPTIONAL REGULATORY PROTEIN (PROBABLY ASNC-FAMILY)-RELATED"/>
    <property type="match status" value="1"/>
</dbReference>
<name>A0A222VK91_9PSEU</name>
<feature type="compositionally biased region" description="Polar residues" evidence="4">
    <location>
        <begin position="1"/>
        <end position="19"/>
    </location>
</feature>
<organism evidence="5 6">
    <name type="scientific">Prauserella marina</name>
    <dbReference type="NCBI Taxonomy" id="530584"/>
    <lineage>
        <taxon>Bacteria</taxon>
        <taxon>Bacillati</taxon>
        <taxon>Actinomycetota</taxon>
        <taxon>Actinomycetes</taxon>
        <taxon>Pseudonocardiales</taxon>
        <taxon>Pseudonocardiaceae</taxon>
        <taxon>Prauserella</taxon>
    </lineage>
</organism>
<dbReference type="PRINTS" id="PR00455">
    <property type="entry name" value="HTHTETR"/>
</dbReference>
<evidence type="ECO:0000313" key="5">
    <source>
        <dbReference type="EMBL" id="SDD89723.1"/>
    </source>
</evidence>
<dbReference type="Proteomes" id="UP000199494">
    <property type="component" value="Unassembled WGS sequence"/>
</dbReference>
<keyword evidence="6" id="KW-1185">Reference proteome</keyword>
<gene>
    <name evidence="5" type="ORF">SAMN05421630_11441</name>
</gene>
<dbReference type="PANTHER" id="PTHR30055">
    <property type="entry name" value="HTH-TYPE TRANSCRIPTIONAL REGULATOR RUTR"/>
    <property type="match status" value="1"/>
</dbReference>
<dbReference type="InterPro" id="IPR001647">
    <property type="entry name" value="HTH_TetR"/>
</dbReference>
<evidence type="ECO:0000313" key="6">
    <source>
        <dbReference type="Proteomes" id="UP000199494"/>
    </source>
</evidence>
<dbReference type="Gene3D" id="1.10.357.10">
    <property type="entry name" value="Tetracycline Repressor, domain 2"/>
    <property type="match status" value="1"/>
</dbReference>
<dbReference type="Pfam" id="PF00440">
    <property type="entry name" value="TetR_N"/>
    <property type="match status" value="1"/>
</dbReference>
<evidence type="ECO:0000256" key="3">
    <source>
        <dbReference type="ARBA" id="ARBA00023163"/>
    </source>
</evidence>
<dbReference type="KEGG" id="pmad:BAY61_04290"/>
<keyword evidence="1" id="KW-0805">Transcription regulation</keyword>
<sequence>MTETARPQSQGTSESTGSAQLGRGVRLPRTERRAQLLAAAQQVFAANGYHAAAMDDIAERAGVSKPVLYQHFPGKLDLYIALLESHVDNLVSGVQGALSSTTDNKQRVMNAVGAFFDFVNSDAGAFRMVFESDLRGEPAVQEAVDRAVSASVDAITETITADAGLDEEKARLLAVGLVGMSQVSARFWLAHHSSMSREEAVALTSTLAWRGIGAGFPLQHS</sequence>
<keyword evidence="2" id="KW-0238">DNA-binding</keyword>
<evidence type="ECO:0000256" key="4">
    <source>
        <dbReference type="SAM" id="MobiDB-lite"/>
    </source>
</evidence>
<protein>
    <submittedName>
        <fullName evidence="5">Transcriptional regulator, TetR family</fullName>
    </submittedName>
</protein>
<feature type="region of interest" description="Disordered" evidence="4">
    <location>
        <begin position="1"/>
        <end position="25"/>
    </location>
</feature>
<dbReference type="SUPFAM" id="SSF48498">
    <property type="entry name" value="Tetracyclin repressor-like, C-terminal domain"/>
    <property type="match status" value="1"/>
</dbReference>